<proteinExistence type="predicted"/>
<reference evidence="1 2" key="1">
    <citation type="submission" date="2014-02" db="EMBL/GenBank/DDBJ databases">
        <authorList>
            <person name="Sears C."/>
            <person name="Carroll K."/>
            <person name="Sack B.R."/>
            <person name="Qadri F."/>
            <person name="Myers L.L."/>
            <person name="Chung G.-T."/>
            <person name="Escheverria P."/>
            <person name="Fraser C.M."/>
            <person name="Sadzewicz L."/>
            <person name="Shefchek K.A."/>
            <person name="Tallon L."/>
            <person name="Das S.P."/>
            <person name="Daugherty S."/>
            <person name="Mongodin E.F."/>
        </authorList>
    </citation>
    <scope>NUCLEOTIDE SEQUENCE [LARGE SCALE GENOMIC DNA]</scope>
    <source>
        <strain evidence="2">3988T(B)14</strain>
    </source>
</reference>
<evidence type="ECO:0000313" key="2">
    <source>
        <dbReference type="Proteomes" id="UP000020529"/>
    </source>
</evidence>
<sequence length="101" mass="11121">MARSNGGRRPHLSLKGPKINCPAAKPIMLVVSPNCTIEDEVWKKSAIAGKVGKYMSIIKGPKALNTPKNNNKNRLEFCLSVIAILFDQYGCKITPSVRNRI</sequence>
<gene>
    <name evidence="1" type="ORF">M124_0605</name>
</gene>
<dbReference type="AlphaFoldDB" id="A0A015TXL1"/>
<comment type="caution">
    <text evidence="1">The sequence shown here is derived from an EMBL/GenBank/DDBJ whole genome shotgun (WGS) entry which is preliminary data.</text>
</comment>
<dbReference type="Proteomes" id="UP000020529">
    <property type="component" value="Unassembled WGS sequence"/>
</dbReference>
<evidence type="ECO:0000313" key="1">
    <source>
        <dbReference type="EMBL" id="EXY75586.1"/>
    </source>
</evidence>
<protein>
    <submittedName>
        <fullName evidence="1">Uncharacterized protein</fullName>
    </submittedName>
</protein>
<accession>A0A015TXL1</accession>
<organism evidence="1 2">
    <name type="scientific">Bacteroides fragilis str. 3988T(B)14</name>
    <dbReference type="NCBI Taxonomy" id="1339315"/>
    <lineage>
        <taxon>Bacteria</taxon>
        <taxon>Pseudomonadati</taxon>
        <taxon>Bacteroidota</taxon>
        <taxon>Bacteroidia</taxon>
        <taxon>Bacteroidales</taxon>
        <taxon>Bacteroidaceae</taxon>
        <taxon>Bacteroides</taxon>
    </lineage>
</organism>
<name>A0A015TXL1_BACFG</name>
<dbReference type="EMBL" id="JGCY01000234">
    <property type="protein sequence ID" value="EXY75586.1"/>
    <property type="molecule type" value="Genomic_DNA"/>
</dbReference>